<accession>A0A814PFN2</accession>
<dbReference type="InterPro" id="IPR051223">
    <property type="entry name" value="Polycystin"/>
</dbReference>
<keyword evidence="5 6" id="KW-0472">Membrane</keyword>
<sequence length="249" mass="29679">MFDLIVGIIYMAFIVYFMIIEIQSVCEMKWKYLQQFWCYIEWGMICCSWASIGIYVRRYYEMKRIGSVFHRSKGYEYVNLQFATHMDDILTFLLGFCCFFGTIKLLRFCRYHRHLSLLGDTLRYVGKDLFFFTASFAIMVTAFIALFYLLFTSKILTCSSLFSTTQMIFEMILMKFDASEIRAADDVLGPICFTLFIFLIVFIGMTMFVSIISDGFRSIRERNRVDFKTDFEMFEFMWDRLLRQLGNLK</sequence>
<evidence type="ECO:0000256" key="5">
    <source>
        <dbReference type="ARBA" id="ARBA00023136"/>
    </source>
</evidence>
<gene>
    <name evidence="9" type="ORF">EDS130_LOCUS20224</name>
    <name evidence="8" type="ORF">XAT740_LOCUS2541</name>
</gene>
<keyword evidence="4 6" id="KW-1133">Transmembrane helix</keyword>
<feature type="transmembrane region" description="Helical" evidence="6">
    <location>
        <begin position="89"/>
        <end position="108"/>
    </location>
</feature>
<feature type="transmembrane region" description="Helical" evidence="6">
    <location>
        <begin position="187"/>
        <end position="212"/>
    </location>
</feature>
<dbReference type="PANTHER" id="PTHR10877:SF150">
    <property type="entry name" value="REJ DOMAIN-CONTAINING PROTEIN"/>
    <property type="match status" value="1"/>
</dbReference>
<evidence type="ECO:0000313" key="11">
    <source>
        <dbReference type="Proteomes" id="UP000663852"/>
    </source>
</evidence>
<dbReference type="GO" id="GO:0050982">
    <property type="term" value="P:detection of mechanical stimulus"/>
    <property type="evidence" value="ECO:0007669"/>
    <property type="project" value="TreeGrafter"/>
</dbReference>
<dbReference type="AlphaFoldDB" id="A0A814PFN2"/>
<evidence type="ECO:0000259" key="7">
    <source>
        <dbReference type="Pfam" id="PF08016"/>
    </source>
</evidence>
<dbReference type="GO" id="GO:0016020">
    <property type="term" value="C:membrane"/>
    <property type="evidence" value="ECO:0007669"/>
    <property type="project" value="UniProtKB-SubCell"/>
</dbReference>
<feature type="transmembrane region" description="Helical" evidence="6">
    <location>
        <begin position="129"/>
        <end position="151"/>
    </location>
</feature>
<feature type="domain" description="Polycystin cation channel PKD1/PKD2" evidence="7">
    <location>
        <begin position="4"/>
        <end position="218"/>
    </location>
</feature>
<feature type="transmembrane region" description="Helical" evidence="6">
    <location>
        <begin position="6"/>
        <end position="24"/>
    </location>
</feature>
<name>A0A814PFN2_ADIRI</name>
<dbReference type="PRINTS" id="PR01433">
    <property type="entry name" value="POLYCYSTIN2"/>
</dbReference>
<evidence type="ECO:0000313" key="8">
    <source>
        <dbReference type="EMBL" id="CAF0792218.1"/>
    </source>
</evidence>
<organism evidence="9 11">
    <name type="scientific">Adineta ricciae</name>
    <name type="common">Rotifer</name>
    <dbReference type="NCBI Taxonomy" id="249248"/>
    <lineage>
        <taxon>Eukaryota</taxon>
        <taxon>Metazoa</taxon>
        <taxon>Spiralia</taxon>
        <taxon>Gnathifera</taxon>
        <taxon>Rotifera</taxon>
        <taxon>Eurotatoria</taxon>
        <taxon>Bdelloidea</taxon>
        <taxon>Adinetida</taxon>
        <taxon>Adinetidae</taxon>
        <taxon>Adineta</taxon>
    </lineage>
</organism>
<keyword evidence="10" id="KW-1185">Reference proteome</keyword>
<proteinExistence type="inferred from homology"/>
<reference evidence="9" key="1">
    <citation type="submission" date="2021-02" db="EMBL/GenBank/DDBJ databases">
        <authorList>
            <person name="Nowell W R."/>
        </authorList>
    </citation>
    <scope>NUCLEOTIDE SEQUENCE</scope>
</reference>
<evidence type="ECO:0000256" key="1">
    <source>
        <dbReference type="ARBA" id="ARBA00004141"/>
    </source>
</evidence>
<evidence type="ECO:0000256" key="3">
    <source>
        <dbReference type="ARBA" id="ARBA00022692"/>
    </source>
</evidence>
<dbReference type="EMBL" id="CAJNOR010000089">
    <property type="protein sequence ID" value="CAF0792218.1"/>
    <property type="molecule type" value="Genomic_DNA"/>
</dbReference>
<evidence type="ECO:0000256" key="6">
    <source>
        <dbReference type="SAM" id="Phobius"/>
    </source>
</evidence>
<dbReference type="OrthoDB" id="10050017at2759"/>
<comment type="similarity">
    <text evidence="2">Belongs to the polycystin family.</text>
</comment>
<dbReference type="Pfam" id="PF08016">
    <property type="entry name" value="PKD_channel"/>
    <property type="match status" value="1"/>
</dbReference>
<evidence type="ECO:0000256" key="4">
    <source>
        <dbReference type="ARBA" id="ARBA00022989"/>
    </source>
</evidence>
<dbReference type="InterPro" id="IPR013122">
    <property type="entry name" value="PKD1_2_channel"/>
</dbReference>
<feature type="transmembrane region" description="Helical" evidence="6">
    <location>
        <begin position="36"/>
        <end position="56"/>
    </location>
</feature>
<dbReference type="InterPro" id="IPR003915">
    <property type="entry name" value="PKD_2"/>
</dbReference>
<evidence type="ECO:0000256" key="2">
    <source>
        <dbReference type="ARBA" id="ARBA00007200"/>
    </source>
</evidence>
<evidence type="ECO:0000313" key="9">
    <source>
        <dbReference type="EMBL" id="CAF1105673.1"/>
    </source>
</evidence>
<comment type="caution">
    <text evidence="9">The sequence shown here is derived from an EMBL/GenBank/DDBJ whole genome shotgun (WGS) entry which is preliminary data.</text>
</comment>
<protein>
    <recommendedName>
        <fullName evidence="7">Polycystin cation channel PKD1/PKD2 domain-containing protein</fullName>
    </recommendedName>
</protein>
<keyword evidence="3 6" id="KW-0812">Transmembrane</keyword>
<evidence type="ECO:0000313" key="10">
    <source>
        <dbReference type="Proteomes" id="UP000663828"/>
    </source>
</evidence>
<dbReference type="GO" id="GO:0005509">
    <property type="term" value="F:calcium ion binding"/>
    <property type="evidence" value="ECO:0007669"/>
    <property type="project" value="InterPro"/>
</dbReference>
<comment type="subcellular location">
    <subcellularLocation>
        <location evidence="1">Membrane</location>
        <topology evidence="1">Multi-pass membrane protein</topology>
    </subcellularLocation>
</comment>
<dbReference type="PANTHER" id="PTHR10877">
    <property type="entry name" value="POLYCYSTIN FAMILY MEMBER"/>
    <property type="match status" value="1"/>
</dbReference>
<dbReference type="Proteomes" id="UP000663828">
    <property type="component" value="Unassembled WGS sequence"/>
</dbReference>
<dbReference type="Proteomes" id="UP000663852">
    <property type="component" value="Unassembled WGS sequence"/>
</dbReference>
<dbReference type="EMBL" id="CAJNOJ010000099">
    <property type="protein sequence ID" value="CAF1105673.1"/>
    <property type="molecule type" value="Genomic_DNA"/>
</dbReference>
<dbReference type="GO" id="GO:0005262">
    <property type="term" value="F:calcium channel activity"/>
    <property type="evidence" value="ECO:0007669"/>
    <property type="project" value="TreeGrafter"/>
</dbReference>